<dbReference type="Gene3D" id="1.10.10.60">
    <property type="entry name" value="Homeodomain-like"/>
    <property type="match status" value="1"/>
</dbReference>
<evidence type="ECO:0000313" key="3">
    <source>
        <dbReference type="Proteomes" id="UP000193675"/>
    </source>
</evidence>
<dbReference type="InterPro" id="IPR009057">
    <property type="entry name" value="Homeodomain-like_sf"/>
</dbReference>
<dbReference type="GO" id="GO:0043565">
    <property type="term" value="F:sequence-specific DNA binding"/>
    <property type="evidence" value="ECO:0007669"/>
    <property type="project" value="InterPro"/>
</dbReference>
<dbReference type="Proteomes" id="UP000193675">
    <property type="component" value="Unassembled WGS sequence"/>
</dbReference>
<dbReference type="AlphaFoldDB" id="A0A1X0ZUI3"/>
<dbReference type="Pfam" id="PF02954">
    <property type="entry name" value="HTH_8"/>
    <property type="match status" value="1"/>
</dbReference>
<sequence length="79" mass="9088">MPGTHLRKASARPPDVAFGGAWAIAYHKQEQEQERTSELQAVPPFRWEPAEAARALGISRATLYRRVHEHRIEMPRMKL</sequence>
<proteinExistence type="predicted"/>
<evidence type="ECO:0000259" key="1">
    <source>
        <dbReference type="Pfam" id="PF02954"/>
    </source>
</evidence>
<evidence type="ECO:0000313" key="2">
    <source>
        <dbReference type="EMBL" id="ORL63172.1"/>
    </source>
</evidence>
<comment type="caution">
    <text evidence="2">The sequence shown here is derived from an EMBL/GenBank/DDBJ whole genome shotgun (WGS) entry which is preliminary data.</text>
</comment>
<dbReference type="EMBL" id="NBWC01000023">
    <property type="protein sequence ID" value="ORL63172.1"/>
    <property type="molecule type" value="Genomic_DNA"/>
</dbReference>
<gene>
    <name evidence="2" type="ORF">B7H17_15755</name>
</gene>
<name>A0A1X0ZUI3_PSEPU</name>
<dbReference type="InterPro" id="IPR002197">
    <property type="entry name" value="HTH_Fis"/>
</dbReference>
<accession>A0A1X0ZUI3</accession>
<feature type="domain" description="DNA binding HTH" evidence="1">
    <location>
        <begin position="46"/>
        <end position="67"/>
    </location>
</feature>
<protein>
    <recommendedName>
        <fullName evidence="1">DNA binding HTH domain-containing protein</fullName>
    </recommendedName>
</protein>
<organism evidence="2 3">
    <name type="scientific">Pseudomonas putida</name>
    <name type="common">Arthrobacter siderocapsulatus</name>
    <dbReference type="NCBI Taxonomy" id="303"/>
    <lineage>
        <taxon>Bacteria</taxon>
        <taxon>Pseudomonadati</taxon>
        <taxon>Pseudomonadota</taxon>
        <taxon>Gammaproteobacteria</taxon>
        <taxon>Pseudomonadales</taxon>
        <taxon>Pseudomonadaceae</taxon>
        <taxon>Pseudomonas</taxon>
    </lineage>
</organism>
<reference evidence="2 3" key="1">
    <citation type="submission" date="2017-04" db="EMBL/GenBank/DDBJ databases">
        <title>Presence of VIM-2 positive Pseudomonas species in chickens and their surrounding environment.</title>
        <authorList>
            <person name="Zhang R."/>
        </authorList>
    </citation>
    <scope>NUCLEOTIDE SEQUENCE [LARGE SCALE GENOMIC DNA]</scope>
    <source>
        <strain evidence="2 3">DZ-C18</strain>
    </source>
</reference>
<dbReference type="SUPFAM" id="SSF46689">
    <property type="entry name" value="Homeodomain-like"/>
    <property type="match status" value="1"/>
</dbReference>